<evidence type="ECO:0000313" key="1">
    <source>
        <dbReference type="EMBL" id="GGB00692.1"/>
    </source>
</evidence>
<reference evidence="1" key="1">
    <citation type="journal article" date="2014" name="Int. J. Syst. Evol. Microbiol.">
        <title>Complete genome sequence of Corynebacterium casei LMG S-19264T (=DSM 44701T), isolated from a smear-ripened cheese.</title>
        <authorList>
            <consortium name="US DOE Joint Genome Institute (JGI-PGF)"/>
            <person name="Walter F."/>
            <person name="Albersmeier A."/>
            <person name="Kalinowski J."/>
            <person name="Ruckert C."/>
        </authorList>
    </citation>
    <scope>NUCLEOTIDE SEQUENCE</scope>
    <source>
        <strain evidence="1">CGMCC 1.15082</strain>
    </source>
</reference>
<dbReference type="AlphaFoldDB" id="A0A916SHD0"/>
<evidence type="ECO:0008006" key="3">
    <source>
        <dbReference type="Google" id="ProtNLM"/>
    </source>
</evidence>
<sequence length="121" mass="12959">MRSVVGLLISAAALSACSYEPPKEAFACGGDYKDGGVTIAREQSSCPWPFDTDKMTIICKSHDDVYARIDGKDYALNGFAMVHGGHDPKPIWLPDPDPILANAGMKVNISPYLDAALALCK</sequence>
<accession>A0A916SHD0</accession>
<comment type="caution">
    <text evidence="1">The sequence shown here is derived from an EMBL/GenBank/DDBJ whole genome shotgun (WGS) entry which is preliminary data.</text>
</comment>
<gene>
    <name evidence="1" type="ORF">GCM10011491_31100</name>
</gene>
<name>A0A916SHD0_9HYPH</name>
<dbReference type="Proteomes" id="UP000646478">
    <property type="component" value="Unassembled WGS sequence"/>
</dbReference>
<protein>
    <recommendedName>
        <fullName evidence="3">DUF2511 domain-containing protein</fullName>
    </recommendedName>
</protein>
<keyword evidence="2" id="KW-1185">Reference proteome</keyword>
<evidence type="ECO:0000313" key="2">
    <source>
        <dbReference type="Proteomes" id="UP000646478"/>
    </source>
</evidence>
<proteinExistence type="predicted"/>
<dbReference type="RefSeq" id="WP_188825105.1">
    <property type="nucleotide sequence ID" value="NZ_BMHH01000013.1"/>
</dbReference>
<dbReference type="Pfam" id="PF10709">
    <property type="entry name" value="DUF2511"/>
    <property type="match status" value="1"/>
</dbReference>
<dbReference type="InterPro" id="IPR019648">
    <property type="entry name" value="YebY"/>
</dbReference>
<reference evidence="1" key="2">
    <citation type="submission" date="2020-09" db="EMBL/GenBank/DDBJ databases">
        <authorList>
            <person name="Sun Q."/>
            <person name="Zhou Y."/>
        </authorList>
    </citation>
    <scope>NUCLEOTIDE SEQUENCE</scope>
    <source>
        <strain evidence="1">CGMCC 1.15082</strain>
    </source>
</reference>
<organism evidence="1 2">
    <name type="scientific">Brucella endophytica</name>
    <dbReference type="NCBI Taxonomy" id="1963359"/>
    <lineage>
        <taxon>Bacteria</taxon>
        <taxon>Pseudomonadati</taxon>
        <taxon>Pseudomonadota</taxon>
        <taxon>Alphaproteobacteria</taxon>
        <taxon>Hyphomicrobiales</taxon>
        <taxon>Brucellaceae</taxon>
        <taxon>Brucella/Ochrobactrum group</taxon>
        <taxon>Brucella</taxon>
    </lineage>
</organism>
<dbReference type="EMBL" id="BMHH01000013">
    <property type="protein sequence ID" value="GGB00692.1"/>
    <property type="molecule type" value="Genomic_DNA"/>
</dbReference>
<dbReference type="PROSITE" id="PS51257">
    <property type="entry name" value="PROKAR_LIPOPROTEIN"/>
    <property type="match status" value="1"/>
</dbReference>